<dbReference type="Proteomes" id="UP000280834">
    <property type="component" value="Unassembled WGS sequence"/>
</dbReference>
<dbReference type="WBParaSite" id="BTMF_0000398601-mRNA-1">
    <property type="protein sequence ID" value="BTMF_0000398601-mRNA-1"/>
    <property type="gene ID" value="BTMF_0000398601"/>
</dbReference>
<dbReference type="EMBL" id="UZAG01002932">
    <property type="protein sequence ID" value="VDO14450.1"/>
    <property type="molecule type" value="Genomic_DNA"/>
</dbReference>
<dbReference type="AlphaFoldDB" id="A0A0R3QCA6"/>
<reference evidence="1 2" key="2">
    <citation type="submission" date="2018-11" db="EMBL/GenBank/DDBJ databases">
        <authorList>
            <consortium name="Pathogen Informatics"/>
        </authorList>
    </citation>
    <scope>NUCLEOTIDE SEQUENCE [LARGE SCALE GENOMIC DNA]</scope>
</reference>
<accession>A0A0R3QCA6</accession>
<organism evidence="3">
    <name type="scientific">Brugia timori</name>
    <dbReference type="NCBI Taxonomy" id="42155"/>
    <lineage>
        <taxon>Eukaryota</taxon>
        <taxon>Metazoa</taxon>
        <taxon>Ecdysozoa</taxon>
        <taxon>Nematoda</taxon>
        <taxon>Chromadorea</taxon>
        <taxon>Rhabditida</taxon>
        <taxon>Spirurina</taxon>
        <taxon>Spiruromorpha</taxon>
        <taxon>Filarioidea</taxon>
        <taxon>Onchocercidae</taxon>
        <taxon>Brugia</taxon>
    </lineage>
</organism>
<evidence type="ECO:0000313" key="1">
    <source>
        <dbReference type="EMBL" id="VDO14450.1"/>
    </source>
</evidence>
<sequence length="62" mass="7029">MNAILIIVMPALFSERSDFSIVYSLPSALLFIYQRNIILKLVVDFTDVEVYPHAFHIGNAVC</sequence>
<evidence type="ECO:0000313" key="2">
    <source>
        <dbReference type="Proteomes" id="UP000280834"/>
    </source>
</evidence>
<proteinExistence type="predicted"/>
<protein>
    <submittedName>
        <fullName evidence="3">Secreted protein</fullName>
    </submittedName>
</protein>
<evidence type="ECO:0000313" key="3">
    <source>
        <dbReference type="WBParaSite" id="BTMF_0000398601-mRNA-1"/>
    </source>
</evidence>
<name>A0A0R3QCA6_9BILA</name>
<gene>
    <name evidence="1" type="ORF">BTMF_LOCUS3288</name>
</gene>
<reference evidence="3" key="1">
    <citation type="submission" date="2017-02" db="UniProtKB">
        <authorList>
            <consortium name="WormBaseParasite"/>
        </authorList>
    </citation>
    <scope>IDENTIFICATION</scope>
</reference>
<keyword evidence="2" id="KW-1185">Reference proteome</keyword>